<dbReference type="EMBL" id="SRMA01027048">
    <property type="protein sequence ID" value="TRY60516.1"/>
    <property type="molecule type" value="Genomic_DNA"/>
</dbReference>
<dbReference type="STRING" id="623744.A0A553N504"/>
<comment type="caution">
    <text evidence="2">The sequence shown here is derived from an EMBL/GenBank/DDBJ whole genome shotgun (WGS) entry which is preliminary data.</text>
</comment>
<protein>
    <submittedName>
        <fullName evidence="2">Uncharacterized protein</fullName>
    </submittedName>
</protein>
<accession>A0A553N504</accession>
<evidence type="ECO:0000256" key="1">
    <source>
        <dbReference type="SAM" id="MobiDB-lite"/>
    </source>
</evidence>
<organism evidence="2 3">
    <name type="scientific">Danionella cerebrum</name>
    <dbReference type="NCBI Taxonomy" id="2873325"/>
    <lineage>
        <taxon>Eukaryota</taxon>
        <taxon>Metazoa</taxon>
        <taxon>Chordata</taxon>
        <taxon>Craniata</taxon>
        <taxon>Vertebrata</taxon>
        <taxon>Euteleostomi</taxon>
        <taxon>Actinopterygii</taxon>
        <taxon>Neopterygii</taxon>
        <taxon>Teleostei</taxon>
        <taxon>Ostariophysi</taxon>
        <taxon>Cypriniformes</taxon>
        <taxon>Danionidae</taxon>
        <taxon>Danioninae</taxon>
        <taxon>Danionella</taxon>
    </lineage>
</organism>
<name>A0A553N504_9TELE</name>
<proteinExistence type="predicted"/>
<sequence length="1186" mass="134153">MEPAPATHYGPLDKKNPVLSAFQSELKEFKSHIKKLSSCPSGDYRPYSRGSIKLNEIWNKYKPRLPQSYFEEHLLQLSDFLLDSKFYRLALWQGYRLYLQQFCTVSLESIQDLELFKLYFSRGFESKRAKLTFRALQGECLCIFYLEREISGPLDERGVENLLSILGFLRILMEAVLPDEALCWILYNVQAEVFARRALDKINELAKLEETTGSEISLETQQAYKEATIKKLAIMVFKRSVYEHRRKPKGLFRPKQKSKLKELQPQTPWPRTQTEHILMEMFEGNAARFLAVLEALHDSSVRPLQTGLPEEFEVQEVVLELISAGTSLLAGNYWLLSSIEKVGYIKSKALPMSHWTEHRSEYKCYVNLYQSQVVQDNDFPLKGFGDSEHTFDETMPNSLNAVSHISALFEEAVAGHSKIALDAAVKFVKQLFRFEQWSTFRSLSAALMLALADMEGRQIRRFESELRLMESVERLMSTQRVKFISKDWACDDKNPGPAVMTEEFISLIQTLHACVCLNDEDIQPDADLVLDLVLFFWTKCKAVFQLWQMKHPYAVRYPGRMPNHDQWVETLLLLCEVVHAHPLADTDYIVVSEMTLRLATVLESSADSLAQSGRKTSTIDDSEESISVRKSSSSLFLKFIGNKTPTISRDQQRNYGSGADFTALAMDLHLELLVFQHRLSLKLSVSWPGNENEEEIKLKASVLFRRDQTCTEETKKLLEDSVSLMGKAELEERKLVSCTLNSGSSSGLGEERQPPPAPMLLTRSYGSMTFKPAPYALDEEVSWYSIYGREAEGVNLKVRLKDCCLHGTADMIPAKGECLLHVGDLEPDKLYVFAVAAFDAQGKMLGKAIGKSTRPLLCPDALRLSSPVLQQLFISSIFIQTDICIRENNLFCDSLCDAGPLIWSQNARLAECDRMLLVVDLALHLNDDVSCLQAIVSCYGLLAPIIFHQISAEPVREVLLKCFAVLQEIPEVLKQKRLTATTESLQHMVACITHYLVKTHQENQKALSVLEIGKKMLQEISDLSLKPPKKSLEQEGTKTAPCLIEESSEQLKSLGAIIMKNMPTDPANCDVTSCLKIGPNGYELSGLEDLGLIYLVIESSPLQQAFKEVMKLKQKPCFLEFVVHLFHKALRDNELDAVLEWEQYILSLLRRHDEALLGLKKHPSTKGQPDEESGAESNTKSVPGGS</sequence>
<dbReference type="InterPro" id="IPR027912">
    <property type="entry name" value="CFAP54"/>
</dbReference>
<dbReference type="AlphaFoldDB" id="A0A553N504"/>
<dbReference type="OrthoDB" id="2104158at2759"/>
<gene>
    <name evidence="2" type="ORF">DNTS_001486</name>
</gene>
<dbReference type="PANTHER" id="PTHR33487:SF1">
    <property type="entry name" value="CILIA- AND FLAGELLA-ASSOCIATED PROTEIN 54"/>
    <property type="match status" value="1"/>
</dbReference>
<feature type="region of interest" description="Disordered" evidence="1">
    <location>
        <begin position="1160"/>
        <end position="1186"/>
    </location>
</feature>
<keyword evidence="3" id="KW-1185">Reference proteome</keyword>
<dbReference type="Pfam" id="PF14858">
    <property type="entry name" value="CFAP54_N"/>
    <property type="match status" value="3"/>
</dbReference>
<feature type="compositionally biased region" description="Polar residues" evidence="1">
    <location>
        <begin position="1175"/>
        <end position="1186"/>
    </location>
</feature>
<reference evidence="2 3" key="1">
    <citation type="journal article" date="2019" name="Sci. Data">
        <title>Hybrid genome assembly and annotation of Danionella translucida.</title>
        <authorList>
            <person name="Kadobianskyi M."/>
            <person name="Schulze L."/>
            <person name="Schuelke M."/>
            <person name="Judkewitz B."/>
        </authorList>
    </citation>
    <scope>NUCLEOTIDE SEQUENCE [LARGE SCALE GENOMIC DNA]</scope>
    <source>
        <strain evidence="2 3">Bolton</strain>
    </source>
</reference>
<evidence type="ECO:0000313" key="3">
    <source>
        <dbReference type="Proteomes" id="UP000316079"/>
    </source>
</evidence>
<dbReference type="PANTHER" id="PTHR33487">
    <property type="entry name" value="CILIA- AND FLAGELLA-ASSOCIATED PROTEIN 54"/>
    <property type="match status" value="1"/>
</dbReference>
<dbReference type="GO" id="GO:0060271">
    <property type="term" value="P:cilium assembly"/>
    <property type="evidence" value="ECO:0007669"/>
    <property type="project" value="TreeGrafter"/>
</dbReference>
<dbReference type="Proteomes" id="UP000316079">
    <property type="component" value="Unassembled WGS sequence"/>
</dbReference>
<evidence type="ECO:0000313" key="2">
    <source>
        <dbReference type="EMBL" id="TRY60516.1"/>
    </source>
</evidence>